<sequence length="187" mass="20021">MKTEALEAITSPTMRPSALEAAARPMPDETMGQLDGSTPSDRSTPERPKDTAHTAQSEHVHKPSQTPEQPFTPFGQQTDGTESAAKAVEVVVHGMKVAVDGAITWAEKKVEKLGSNTDNTGPYTSPATCAPSDLDPIASGVLPAMSLQRDDDTKAPEEKNNNNEEEGGEEETADDKKDQEKKAKHRG</sequence>
<evidence type="ECO:0000256" key="1">
    <source>
        <dbReference type="SAM" id="MobiDB-lite"/>
    </source>
</evidence>
<feature type="compositionally biased region" description="Basic and acidic residues" evidence="1">
    <location>
        <begin position="148"/>
        <end position="162"/>
    </location>
</feature>
<organism evidence="2 3">
    <name type="scientific">Ampelomyces quisqualis</name>
    <name type="common">Powdery mildew agent</name>
    <dbReference type="NCBI Taxonomy" id="50730"/>
    <lineage>
        <taxon>Eukaryota</taxon>
        <taxon>Fungi</taxon>
        <taxon>Dikarya</taxon>
        <taxon>Ascomycota</taxon>
        <taxon>Pezizomycotina</taxon>
        <taxon>Dothideomycetes</taxon>
        <taxon>Pleosporomycetidae</taxon>
        <taxon>Pleosporales</taxon>
        <taxon>Pleosporineae</taxon>
        <taxon>Phaeosphaeriaceae</taxon>
        <taxon>Ampelomyces</taxon>
    </lineage>
</organism>
<reference evidence="2" key="1">
    <citation type="journal article" date="2020" name="Stud. Mycol.">
        <title>101 Dothideomycetes genomes: a test case for predicting lifestyles and emergence of pathogens.</title>
        <authorList>
            <person name="Haridas S."/>
            <person name="Albert R."/>
            <person name="Binder M."/>
            <person name="Bloem J."/>
            <person name="Labutti K."/>
            <person name="Salamov A."/>
            <person name="Andreopoulos B."/>
            <person name="Baker S."/>
            <person name="Barry K."/>
            <person name="Bills G."/>
            <person name="Bluhm B."/>
            <person name="Cannon C."/>
            <person name="Castanera R."/>
            <person name="Culley D."/>
            <person name="Daum C."/>
            <person name="Ezra D."/>
            <person name="Gonzalez J."/>
            <person name="Henrissat B."/>
            <person name="Kuo A."/>
            <person name="Liang C."/>
            <person name="Lipzen A."/>
            <person name="Lutzoni F."/>
            <person name="Magnuson J."/>
            <person name="Mondo S."/>
            <person name="Nolan M."/>
            <person name="Ohm R."/>
            <person name="Pangilinan J."/>
            <person name="Park H.-J."/>
            <person name="Ramirez L."/>
            <person name="Alfaro M."/>
            <person name="Sun H."/>
            <person name="Tritt A."/>
            <person name="Yoshinaga Y."/>
            <person name="Zwiers L.-H."/>
            <person name="Turgeon B."/>
            <person name="Goodwin S."/>
            <person name="Spatafora J."/>
            <person name="Crous P."/>
            <person name="Grigoriev I."/>
        </authorList>
    </citation>
    <scope>NUCLEOTIDE SEQUENCE</scope>
    <source>
        <strain evidence="2">HMLAC05119</strain>
    </source>
</reference>
<dbReference type="OrthoDB" id="3797550at2759"/>
<dbReference type="EMBL" id="ML979135">
    <property type="protein sequence ID" value="KAF1916253.1"/>
    <property type="molecule type" value="Genomic_DNA"/>
</dbReference>
<gene>
    <name evidence="2" type="ORF">BDU57DRAFT_516246</name>
</gene>
<feature type="compositionally biased region" description="Polar residues" evidence="1">
    <location>
        <begin position="62"/>
        <end position="81"/>
    </location>
</feature>
<feature type="compositionally biased region" description="Polar residues" evidence="1">
    <location>
        <begin position="114"/>
        <end position="127"/>
    </location>
</feature>
<evidence type="ECO:0000313" key="3">
    <source>
        <dbReference type="Proteomes" id="UP000800096"/>
    </source>
</evidence>
<feature type="compositionally biased region" description="Acidic residues" evidence="1">
    <location>
        <begin position="163"/>
        <end position="173"/>
    </location>
</feature>
<protein>
    <submittedName>
        <fullName evidence="2">Uncharacterized protein</fullName>
    </submittedName>
</protein>
<dbReference type="Proteomes" id="UP000800096">
    <property type="component" value="Unassembled WGS sequence"/>
</dbReference>
<evidence type="ECO:0000313" key="2">
    <source>
        <dbReference type="EMBL" id="KAF1916253.1"/>
    </source>
</evidence>
<accession>A0A6A5QLH8</accession>
<keyword evidence="3" id="KW-1185">Reference proteome</keyword>
<feature type="compositionally biased region" description="Basic and acidic residues" evidence="1">
    <location>
        <begin position="43"/>
        <end position="61"/>
    </location>
</feature>
<feature type="region of interest" description="Disordered" evidence="1">
    <location>
        <begin position="1"/>
        <end position="85"/>
    </location>
</feature>
<proteinExistence type="predicted"/>
<dbReference type="AlphaFoldDB" id="A0A6A5QLH8"/>
<feature type="region of interest" description="Disordered" evidence="1">
    <location>
        <begin position="113"/>
        <end position="187"/>
    </location>
</feature>
<name>A0A6A5QLH8_AMPQU</name>